<name>A0ABR3BBW8_PHYBL</name>
<comment type="similarity">
    <text evidence="2 6">Belongs to the OST5 family.</text>
</comment>
<evidence type="ECO:0000313" key="8">
    <source>
        <dbReference type="Proteomes" id="UP001448207"/>
    </source>
</evidence>
<sequence>MSGLEEWMNSAPVTAPVPPILYPLLAYISLSAGLLATGMFVVQEKNTLLAKQVQTSLIAALFLGFGTIFTSISVGVYV</sequence>
<comment type="function">
    <text evidence="6">Subunit of the oligosaccharyl transferase (OST) complex that catalyzes the initial transfer of a defined glycan (Glc(3)Man(9)GlcNAc(2) in eukaryotes) from the lipid carrier dolichol-pyrophosphate to an asparagine residue within an Asn-X-Ser/Thr consensus motif in nascent polypeptide chains, the first step in protein N-glycosylation. N-glycosylation occurs cotranslationally and the complex associates with the Sec61 complex at the channel-forming translocon complex that mediates protein translocation across the endoplasmic reticulum (ER). All subunits are required for a maximal enzyme activity.</text>
</comment>
<evidence type="ECO:0000256" key="2">
    <source>
        <dbReference type="ARBA" id="ARBA00009825"/>
    </source>
</evidence>
<comment type="subcellular location">
    <subcellularLocation>
        <location evidence="1 6">Membrane</location>
        <topology evidence="1 6">Multi-pass membrane protein</topology>
    </subcellularLocation>
</comment>
<organism evidence="7 8">
    <name type="scientific">Phycomyces blakesleeanus</name>
    <dbReference type="NCBI Taxonomy" id="4837"/>
    <lineage>
        <taxon>Eukaryota</taxon>
        <taxon>Fungi</taxon>
        <taxon>Fungi incertae sedis</taxon>
        <taxon>Mucoromycota</taxon>
        <taxon>Mucoromycotina</taxon>
        <taxon>Mucoromycetes</taxon>
        <taxon>Mucorales</taxon>
        <taxon>Phycomycetaceae</taxon>
        <taxon>Phycomyces</taxon>
    </lineage>
</organism>
<reference evidence="7 8" key="1">
    <citation type="submission" date="2024-04" db="EMBL/GenBank/DDBJ databases">
        <title>Symmetric and asymmetric DNA N6-adenine methylation regulates different biological responses in Mucorales.</title>
        <authorList>
            <consortium name="Lawrence Berkeley National Laboratory"/>
            <person name="Lax C."/>
            <person name="Mondo S.J."/>
            <person name="Osorio-Concepcion M."/>
            <person name="Muszewska A."/>
            <person name="Corrochano-Luque M."/>
            <person name="Gutierrez G."/>
            <person name="Riley R."/>
            <person name="Lipzen A."/>
            <person name="Guo J."/>
            <person name="Hundley H."/>
            <person name="Amirebrahimi M."/>
            <person name="Ng V."/>
            <person name="Lorenzo-Gutierrez D."/>
            <person name="Binder U."/>
            <person name="Yang J."/>
            <person name="Song Y."/>
            <person name="Canovas D."/>
            <person name="Navarro E."/>
            <person name="Freitag M."/>
            <person name="Gabaldon T."/>
            <person name="Grigoriev I.V."/>
            <person name="Corrochano L.M."/>
            <person name="Nicolas F.E."/>
            <person name="Garre V."/>
        </authorList>
    </citation>
    <scope>NUCLEOTIDE SEQUENCE [LARGE SCALE GENOMIC DNA]</scope>
    <source>
        <strain evidence="7 8">L51</strain>
    </source>
</reference>
<keyword evidence="3 6" id="KW-0812">Transmembrane</keyword>
<dbReference type="Pfam" id="PF05251">
    <property type="entry name" value="Ost5"/>
    <property type="match status" value="1"/>
</dbReference>
<evidence type="ECO:0000256" key="5">
    <source>
        <dbReference type="ARBA" id="ARBA00023136"/>
    </source>
</evidence>
<evidence type="ECO:0000256" key="4">
    <source>
        <dbReference type="ARBA" id="ARBA00022989"/>
    </source>
</evidence>
<dbReference type="PANTHER" id="PTHR13636">
    <property type="entry name" value="TRANSMEMBRANE PROTEIN 258"/>
    <property type="match status" value="1"/>
</dbReference>
<evidence type="ECO:0000256" key="1">
    <source>
        <dbReference type="ARBA" id="ARBA00004141"/>
    </source>
</evidence>
<dbReference type="Proteomes" id="UP001448207">
    <property type="component" value="Unassembled WGS sequence"/>
</dbReference>
<dbReference type="EMBL" id="JBCLYO010000002">
    <property type="protein sequence ID" value="KAL0092601.1"/>
    <property type="molecule type" value="Genomic_DNA"/>
</dbReference>
<comment type="caution">
    <text evidence="7">The sequence shown here is derived from an EMBL/GenBank/DDBJ whole genome shotgun (WGS) entry which is preliminary data.</text>
</comment>
<keyword evidence="4 6" id="KW-1133">Transmembrane helix</keyword>
<evidence type="ECO:0000256" key="6">
    <source>
        <dbReference type="RuleBase" id="RU367008"/>
    </source>
</evidence>
<keyword evidence="5 6" id="KW-0472">Membrane</keyword>
<keyword evidence="8" id="KW-1185">Reference proteome</keyword>
<protein>
    <recommendedName>
        <fullName evidence="6">Dolichyl-diphosphooligosaccharide-protein glycosyltransferase subunit OST5</fullName>
    </recommendedName>
</protein>
<dbReference type="InterPro" id="IPR007915">
    <property type="entry name" value="TMEM258/Ost5"/>
</dbReference>
<evidence type="ECO:0000313" key="7">
    <source>
        <dbReference type="EMBL" id="KAL0092601.1"/>
    </source>
</evidence>
<feature type="transmembrane region" description="Helical" evidence="6">
    <location>
        <begin position="20"/>
        <end position="42"/>
    </location>
</feature>
<evidence type="ECO:0000256" key="3">
    <source>
        <dbReference type="ARBA" id="ARBA00022692"/>
    </source>
</evidence>
<gene>
    <name evidence="7" type="ORF">J3Q64DRAFT_1222988</name>
</gene>
<feature type="transmembrane region" description="Helical" evidence="6">
    <location>
        <begin position="54"/>
        <end position="77"/>
    </location>
</feature>
<proteinExistence type="inferred from homology"/>
<comment type="subunit">
    <text evidence="6">Component of the oligosaccharyltransferase (OST) complex.</text>
</comment>
<accession>A0ABR3BBW8</accession>